<dbReference type="BioCyc" id="CAULO:CC3608-MONOMER"/>
<feature type="compositionally biased region" description="Polar residues" evidence="1">
    <location>
        <begin position="123"/>
        <end position="133"/>
    </location>
</feature>
<reference evidence="2 3" key="1">
    <citation type="journal article" date="2001" name="Proc. Natl. Acad. Sci. U.S.A.">
        <title>Complete genome sequence of Caulobacter crescentus.</title>
        <authorList>
            <person name="Nierman W.C."/>
            <person name="Feldblyum T.V."/>
            <person name="Laub M.T."/>
            <person name="Paulsen I.T."/>
            <person name="Nelson K.E."/>
            <person name="Eisen J.A."/>
            <person name="Heidelberg J.F."/>
            <person name="Alley M.R."/>
            <person name="Ohta N."/>
            <person name="Maddock J.R."/>
            <person name="Potocka I."/>
            <person name="Nelson W.C."/>
            <person name="Newton A."/>
            <person name="Stephens C."/>
            <person name="Phadke N.D."/>
            <person name="Ely B."/>
            <person name="DeBoy R.T."/>
            <person name="Dodson R.J."/>
            <person name="Durkin A.S."/>
            <person name="Gwinn M.L."/>
            <person name="Haft D.H."/>
            <person name="Kolonay J.F."/>
            <person name="Smit J."/>
            <person name="Craven M.B."/>
            <person name="Khouri H."/>
            <person name="Shetty J."/>
            <person name="Berry K."/>
            <person name="Utterback T."/>
            <person name="Tran K."/>
            <person name="Wolf A."/>
            <person name="Vamathevan J."/>
            <person name="Ermolaeva M."/>
            <person name="White O."/>
            <person name="Salzberg S.L."/>
            <person name="Venter J.C."/>
            <person name="Shapiro L."/>
            <person name="Fraser C.M."/>
        </authorList>
    </citation>
    <scope>NUCLEOTIDE SEQUENCE [LARGE SCALE GENOMIC DNA]</scope>
    <source>
        <strain evidence="3">ATCC 19089 / CB15</strain>
    </source>
</reference>
<dbReference type="AlphaFoldDB" id="Q9A2F7"/>
<proteinExistence type="predicted"/>
<evidence type="ECO:0000256" key="1">
    <source>
        <dbReference type="SAM" id="MobiDB-lite"/>
    </source>
</evidence>
<evidence type="ECO:0000313" key="2">
    <source>
        <dbReference type="EMBL" id="AAK25570.1"/>
    </source>
</evidence>
<evidence type="ECO:0000313" key="3">
    <source>
        <dbReference type="Proteomes" id="UP000001816"/>
    </source>
</evidence>
<dbReference type="PIR" id="F87696">
    <property type="entry name" value="F87696"/>
</dbReference>
<dbReference type="Proteomes" id="UP000001816">
    <property type="component" value="Chromosome"/>
</dbReference>
<dbReference type="HOGENOM" id="CLU_1692324_0_0_5"/>
<feature type="compositionally biased region" description="Polar residues" evidence="1">
    <location>
        <begin position="145"/>
        <end position="155"/>
    </location>
</feature>
<name>Q9A2F7_CAUVC</name>
<keyword evidence="3" id="KW-1185">Reference proteome</keyword>
<dbReference type="KEGG" id="ccr:CC_3608"/>
<feature type="region of interest" description="Disordered" evidence="1">
    <location>
        <begin position="45"/>
        <end position="64"/>
    </location>
</feature>
<accession>Q9A2F7</accession>
<dbReference type="EnsemblBacteria" id="AAK25570">
    <property type="protein sequence ID" value="AAK25570"/>
    <property type="gene ID" value="CC_3608"/>
</dbReference>
<protein>
    <submittedName>
        <fullName evidence="2">Uncharacterized protein</fullName>
    </submittedName>
</protein>
<feature type="region of interest" description="Disordered" evidence="1">
    <location>
        <begin position="93"/>
        <end position="155"/>
    </location>
</feature>
<organism evidence="2 3">
    <name type="scientific">Caulobacter vibrioides (strain ATCC 19089 / CIP 103742 / CB 15)</name>
    <name type="common">Caulobacter crescentus</name>
    <dbReference type="NCBI Taxonomy" id="190650"/>
    <lineage>
        <taxon>Bacteria</taxon>
        <taxon>Pseudomonadati</taxon>
        <taxon>Pseudomonadota</taxon>
        <taxon>Alphaproteobacteria</taxon>
        <taxon>Caulobacterales</taxon>
        <taxon>Caulobacteraceae</taxon>
        <taxon>Caulobacter</taxon>
    </lineage>
</organism>
<dbReference type="EMBL" id="AE005673">
    <property type="protein sequence ID" value="AAK25570.1"/>
    <property type="molecule type" value="Genomic_DNA"/>
</dbReference>
<sequence length="155" mass="15966">MGAAVCAPCRGSADLGDLGARAALQFASHAPRGFPGCHGRQCDGPVAGREPGAGRRAGGRAGDGVADARLSGLGASGAMARVRHRLHQAGSVDLFRRGDGARRRRPGGAGAGELQGARAQGGRLNQNRSQGSKTKYLEPWRRWSVSASDRGQARS</sequence>
<gene>
    <name evidence="2" type="ordered locus">CC_3608</name>
</gene>